<dbReference type="EMBL" id="JAEKJA010000061">
    <property type="protein sequence ID" value="MBJ3778904.1"/>
    <property type="molecule type" value="Genomic_DNA"/>
</dbReference>
<evidence type="ECO:0000259" key="1">
    <source>
        <dbReference type="Pfam" id="PF01548"/>
    </source>
</evidence>
<evidence type="ECO:0000313" key="3">
    <source>
        <dbReference type="EMBL" id="MBJ3778904.1"/>
    </source>
</evidence>
<feature type="domain" description="Transposase IS116/IS110/IS902 C-terminal" evidence="2">
    <location>
        <begin position="187"/>
        <end position="270"/>
    </location>
</feature>
<dbReference type="Pfam" id="PF01548">
    <property type="entry name" value="DEDD_Tnp_IS110"/>
    <property type="match status" value="1"/>
</dbReference>
<feature type="non-terminal residue" evidence="3">
    <location>
        <position position="272"/>
    </location>
</feature>
<evidence type="ECO:0000313" key="4">
    <source>
        <dbReference type="Proteomes" id="UP000609531"/>
    </source>
</evidence>
<comment type="caution">
    <text evidence="3">The sequence shown here is derived from an EMBL/GenBank/DDBJ whole genome shotgun (WGS) entry which is preliminary data.</text>
</comment>
<keyword evidence="4" id="KW-1185">Reference proteome</keyword>
<organism evidence="3 4">
    <name type="scientific">Acuticoccus mangrovi</name>
    <dbReference type="NCBI Taxonomy" id="2796142"/>
    <lineage>
        <taxon>Bacteria</taxon>
        <taxon>Pseudomonadati</taxon>
        <taxon>Pseudomonadota</taxon>
        <taxon>Alphaproteobacteria</taxon>
        <taxon>Hyphomicrobiales</taxon>
        <taxon>Amorphaceae</taxon>
        <taxon>Acuticoccus</taxon>
    </lineage>
</organism>
<dbReference type="GO" id="GO:0003677">
    <property type="term" value="F:DNA binding"/>
    <property type="evidence" value="ECO:0007669"/>
    <property type="project" value="InterPro"/>
</dbReference>
<dbReference type="Proteomes" id="UP000609531">
    <property type="component" value="Unassembled WGS sequence"/>
</dbReference>
<dbReference type="PANTHER" id="PTHR33055:SF13">
    <property type="entry name" value="TRANSPOSASE"/>
    <property type="match status" value="1"/>
</dbReference>
<dbReference type="InterPro" id="IPR003346">
    <property type="entry name" value="Transposase_20"/>
</dbReference>
<accession>A0A934MP93</accession>
<dbReference type="PANTHER" id="PTHR33055">
    <property type="entry name" value="TRANSPOSASE FOR INSERTION SEQUENCE ELEMENT IS1111A"/>
    <property type="match status" value="1"/>
</dbReference>
<dbReference type="RefSeq" id="WP_198884803.1">
    <property type="nucleotide sequence ID" value="NZ_JAEKJA010000061.1"/>
</dbReference>
<sequence>MTHSIVGVDVSKDWLDAHRRSDGKDRRFANTKAGRRALVGWSDGARVAFEPSGPYHRALERHLAAAGIGAVKINPLQVRRFAEAVGCRAKTDAVDARLIAAMAAQLDLPLTPPLPETTQDLKALQIARQALIKDRTAAKSRAQSHTSPFLKAQAAARLSHVEKQLCDLDARIAALIAGDAELLRRRDILLSIPGVSTVTAAALLAEAPELGALEGKAAASLAGLAPMTRQSGRWNGRAMIRGGRAHLRHALYMPALVAARFNPDLKVVYQRL</sequence>
<dbReference type="Pfam" id="PF02371">
    <property type="entry name" value="Transposase_20"/>
    <property type="match status" value="1"/>
</dbReference>
<dbReference type="GO" id="GO:0006313">
    <property type="term" value="P:DNA transposition"/>
    <property type="evidence" value="ECO:0007669"/>
    <property type="project" value="InterPro"/>
</dbReference>
<feature type="domain" description="Transposase IS110-like N-terminal" evidence="1">
    <location>
        <begin position="6"/>
        <end position="145"/>
    </location>
</feature>
<dbReference type="GO" id="GO:0004803">
    <property type="term" value="F:transposase activity"/>
    <property type="evidence" value="ECO:0007669"/>
    <property type="project" value="InterPro"/>
</dbReference>
<proteinExistence type="predicted"/>
<name>A0A934MP93_9HYPH</name>
<dbReference type="AlphaFoldDB" id="A0A934MP93"/>
<evidence type="ECO:0000259" key="2">
    <source>
        <dbReference type="Pfam" id="PF02371"/>
    </source>
</evidence>
<dbReference type="NCBIfam" id="NF033542">
    <property type="entry name" value="transpos_IS110"/>
    <property type="match status" value="1"/>
</dbReference>
<protein>
    <submittedName>
        <fullName evidence="3">IS110 family transposase</fullName>
    </submittedName>
</protein>
<dbReference type="InterPro" id="IPR047650">
    <property type="entry name" value="Transpos_IS110"/>
</dbReference>
<reference evidence="3" key="1">
    <citation type="submission" date="2020-12" db="EMBL/GenBank/DDBJ databases">
        <title>Bacterial taxonomy.</title>
        <authorList>
            <person name="Pan X."/>
        </authorList>
    </citation>
    <scope>NUCLEOTIDE SEQUENCE</scope>
    <source>
        <strain evidence="3">B2012</strain>
    </source>
</reference>
<dbReference type="InterPro" id="IPR002525">
    <property type="entry name" value="Transp_IS110-like_N"/>
</dbReference>
<gene>
    <name evidence="3" type="ORF">JCR33_24660</name>
</gene>